<keyword evidence="2" id="KW-0732">Signal</keyword>
<dbReference type="Gene3D" id="2.160.20.10">
    <property type="entry name" value="Single-stranded right-handed beta-helix, Pectin lyase-like"/>
    <property type="match status" value="2"/>
</dbReference>
<evidence type="ECO:0000313" key="5">
    <source>
        <dbReference type="Proteomes" id="UP000481033"/>
    </source>
</evidence>
<dbReference type="InterPro" id="IPR011050">
    <property type="entry name" value="Pectin_lyase_fold/virulence"/>
</dbReference>
<dbReference type="Pfam" id="PF05860">
    <property type="entry name" value="TPS"/>
    <property type="match status" value="1"/>
</dbReference>
<feature type="compositionally biased region" description="Low complexity" evidence="1">
    <location>
        <begin position="62"/>
        <end position="75"/>
    </location>
</feature>
<organism evidence="4 5">
    <name type="scientific">Adonisia turfae CCMR0081</name>
    <dbReference type="NCBI Taxonomy" id="2292702"/>
    <lineage>
        <taxon>Bacteria</taxon>
        <taxon>Bacillati</taxon>
        <taxon>Cyanobacteriota</taxon>
        <taxon>Adonisia</taxon>
        <taxon>Adonisia turfae</taxon>
    </lineage>
</organism>
<dbReference type="SMART" id="SM00912">
    <property type="entry name" value="Haemagg_act"/>
    <property type="match status" value="1"/>
</dbReference>
<dbReference type="SUPFAM" id="SSF51126">
    <property type="entry name" value="Pectin lyase-like"/>
    <property type="match status" value="2"/>
</dbReference>
<dbReference type="Proteomes" id="UP000481033">
    <property type="component" value="Unassembled WGS sequence"/>
</dbReference>
<evidence type="ECO:0000256" key="2">
    <source>
        <dbReference type="SAM" id="SignalP"/>
    </source>
</evidence>
<sequence length="1488" mass="151633">MSHQKTSFRIPLGLAILSSSLPTTAQAAALSVNLSMPAQDTDVVLDDVTFSDETEVSIPAISTSPESLSSPSFTPNHSQQKKSDDTLLAQILPDNSLGAEASVITPNVSVNGDSADVIEGGAVRGSSLFHSFQEFNVNDGKRVYFANPAQIRQILGRVTGNNGSDISGTLGVNGPASLFLINPNGIIFGPDAELDITGSFIASTAESFIFPDSNVFSAVNPDLAPFLTMSVAPGLQYGAAGVQPLISEADLSVGQDLTLSGGAVTSNGELFAGGELIVEGVTGNVQVQSVTGRTAFFSANGDLLLNGSQLETVGNLILQATDDVLIQDSLEDPFIASAGVDLVIQADQSINTQDLESLDSSNPDSRLTSGRDLVLRSPLLLLGNRPDPNNALYEVGSYFRTEQLDGTITDLWIPYNDAQVVRANSDIEFTQDYDGSSLYILVGGQVTAENDITIDTIEQGSVVATLLNGQDIVLQSVNLGTFDIRAGEEQLISESFLGTTNLPFINTSIPEVSLIGSPTGSDIILGSFDDGEFIGNNIMNRGGNVVLANHRSSDNLVIGRIDVSSDDGADAGDIILKSINDIIIYGDLESGSVNSSGSARDAGSIYLSSGNNITTQGFLYATSSASSSFFGGSGNGGNISLLANGDIITNDFLSAGSITASVFGNTGNGGAITLSAGRSITNNSNVDVASISSGVSSISAFGDSGNGGAISFLAGGDITSNIPVDSTSSTTSFSSNSGNGGAIFFLADGDINTKNFLSSASFSNFGDAGSGGGIILFATGDVTAGGSILNDGRLGAEMASVGLNTVSLSQLGSSNSGGEINIISGGTITTEHILNSSSISRSRMNATNAGNGGEIILSSDEDIVTKNILNSSSTSNVGTAGNGGDISLSASRDILTEGIDTGLSSNQNINTNNFVSINSSSFSGSGTAGNGGVVSLAAGRNVVSDDLLSFSVSETGMTGNGGNVSLIAREGEIVGNSARLLTLSVANSGGDAGAGGALTLEAQDSISGFEITTLSSTGQSGRVDIAGLSDNFAINDFRLITSGQTEIANPIEDPTDPTDDSITLNLNDFGQAGDTSIIGADNLIFNNVEIQSDSNGSRQAGGVFIESPGQIIFSDSRIDSNANSTGTAGNIEIIAGEGITLQESISPIETGIFARTINDGQGGNITLNTPQLTFNNATEISASTTNSGIGGSITVQSSNPLRMEGEGRLAVESQGENSGRAGNLNVFAPSAVLDNGVTVSASTESQQGGGIINFDIDDVLLLRRGSLINAEATNATGGTAGNIDIDAGFVVAVPDENSDIIANADGGNGGRIDITTNQIFGFEEQSEVNFTTNELRDNSSSDLSASSQAGQQGIIAISTLAPDPNQGLTELPIPSPAPPIQRGCSATSIGNSSFTVTGRGGLPAGPASNSNNDRLLVDLGPDALPPDASANALSDESIPTPSPQIIEAQGWVTDSDGEVIFIAQGSGTSFEENRQPSIQCSGHALSSL</sequence>
<dbReference type="NCBIfam" id="TIGR01901">
    <property type="entry name" value="adhes_NPXG"/>
    <property type="match status" value="1"/>
</dbReference>
<feature type="signal peptide" evidence="2">
    <location>
        <begin position="1"/>
        <end position="27"/>
    </location>
</feature>
<keyword evidence="5" id="KW-1185">Reference proteome</keyword>
<dbReference type="RefSeq" id="WP_163702736.1">
    <property type="nucleotide sequence ID" value="NZ_QXHD01000004.1"/>
</dbReference>
<evidence type="ECO:0000259" key="3">
    <source>
        <dbReference type="SMART" id="SM00912"/>
    </source>
</evidence>
<feature type="region of interest" description="Disordered" evidence="1">
    <location>
        <begin position="59"/>
        <end position="83"/>
    </location>
</feature>
<proteinExistence type="predicted"/>
<feature type="compositionally biased region" description="Polar residues" evidence="1">
    <location>
        <begin position="1384"/>
        <end position="1396"/>
    </location>
</feature>
<dbReference type="EMBL" id="QXHD01000004">
    <property type="protein sequence ID" value="NEZ60001.1"/>
    <property type="molecule type" value="Genomic_DNA"/>
</dbReference>
<evidence type="ECO:0000256" key="1">
    <source>
        <dbReference type="SAM" id="MobiDB-lite"/>
    </source>
</evidence>
<dbReference type="InterPro" id="IPR008638">
    <property type="entry name" value="FhaB/CdiA-like_TPS"/>
</dbReference>
<gene>
    <name evidence="4" type="ORF">DXZ20_31025</name>
</gene>
<accession>A0A6M0RW43</accession>
<name>A0A6M0RW43_9CYAN</name>
<evidence type="ECO:0000313" key="4">
    <source>
        <dbReference type="EMBL" id="NEZ60001.1"/>
    </source>
</evidence>
<protein>
    <submittedName>
        <fullName evidence="4">Filamentous hemagglutinin N-terminal domain-containing protein</fullName>
    </submittedName>
</protein>
<comment type="caution">
    <text evidence="4">The sequence shown here is derived from an EMBL/GenBank/DDBJ whole genome shotgun (WGS) entry which is preliminary data.</text>
</comment>
<feature type="chain" id="PRO_5026909599" evidence="2">
    <location>
        <begin position="28"/>
        <end position="1488"/>
    </location>
</feature>
<dbReference type="InterPro" id="IPR012334">
    <property type="entry name" value="Pectin_lyas_fold"/>
</dbReference>
<reference evidence="4 5" key="1">
    <citation type="journal article" date="2020" name="Microb. Ecol.">
        <title>Ecogenomics of the Marine Benthic Filamentous Cyanobacterium Adonisia.</title>
        <authorList>
            <person name="Walter J.M."/>
            <person name="Coutinho F.H."/>
            <person name="Leomil L."/>
            <person name="Hargreaves P.I."/>
            <person name="Campeao M.E."/>
            <person name="Vieira V.V."/>
            <person name="Silva B.S."/>
            <person name="Fistarol G.O."/>
            <person name="Salomon P.S."/>
            <person name="Sawabe T."/>
            <person name="Mino S."/>
            <person name="Hosokawa M."/>
            <person name="Miyashita H."/>
            <person name="Maruyama F."/>
            <person name="van Verk M.C."/>
            <person name="Dutilh B.E."/>
            <person name="Thompson C.C."/>
            <person name="Thompson F.L."/>
        </authorList>
    </citation>
    <scope>NUCLEOTIDE SEQUENCE [LARGE SCALE GENOMIC DNA]</scope>
    <source>
        <strain evidence="4 5">CCMR0081</strain>
    </source>
</reference>
<feature type="region of interest" description="Disordered" evidence="1">
    <location>
        <begin position="1365"/>
        <end position="1441"/>
    </location>
</feature>
<feature type="domain" description="Filamentous haemagglutinin FhaB/tRNA nuclease CdiA-like TPS" evidence="3">
    <location>
        <begin position="98"/>
        <end position="211"/>
    </location>
</feature>